<keyword evidence="1" id="KW-0067">ATP-binding</keyword>
<keyword evidence="1" id="KW-0547">Nucleotide-binding</keyword>
<reference evidence="1 2" key="1">
    <citation type="submission" date="2020-06" db="EMBL/GenBank/DDBJ databases">
        <title>Photobacterium damselae subsp. damselae comparative genomics.</title>
        <authorList>
            <person name="Osorio C.R."/>
        </authorList>
    </citation>
    <scope>NUCLEOTIDE SEQUENCE [LARGE SCALE GENOMIC DNA]</scope>
    <source>
        <strain evidence="1 2">TW250/03</strain>
    </source>
</reference>
<protein>
    <submittedName>
        <fullName evidence="1">Phosphate ABC transporter ATP-binding protein</fullName>
    </submittedName>
</protein>
<dbReference type="Gene3D" id="3.40.50.300">
    <property type="entry name" value="P-loop containing nucleotide triphosphate hydrolases"/>
    <property type="match status" value="1"/>
</dbReference>
<comment type="caution">
    <text evidence="1">The sequence shown here is derived from an EMBL/GenBank/DDBJ whole genome shotgun (WGS) entry which is preliminary data.</text>
</comment>
<dbReference type="GO" id="GO:0005524">
    <property type="term" value="F:ATP binding"/>
    <property type="evidence" value="ECO:0007669"/>
    <property type="project" value="UniProtKB-KW"/>
</dbReference>
<proteinExistence type="predicted"/>
<dbReference type="Proteomes" id="UP000533429">
    <property type="component" value="Unassembled WGS sequence"/>
</dbReference>
<dbReference type="AlphaFoldDB" id="A0A850QTM0"/>
<name>A0A850QTM0_PHODD</name>
<feature type="non-terminal residue" evidence="1">
    <location>
        <position position="37"/>
    </location>
</feature>
<dbReference type="SUPFAM" id="SSF52540">
    <property type="entry name" value="P-loop containing nucleoside triphosphate hydrolases"/>
    <property type="match status" value="1"/>
</dbReference>
<dbReference type="InterPro" id="IPR027417">
    <property type="entry name" value="P-loop_NTPase"/>
</dbReference>
<evidence type="ECO:0000313" key="1">
    <source>
        <dbReference type="EMBL" id="NVO98758.1"/>
    </source>
</evidence>
<gene>
    <name evidence="1" type="primary">pstB</name>
    <name evidence="1" type="ORF">HWA77_00880</name>
</gene>
<organism evidence="1 2">
    <name type="scientific">Photobacterium damselae subsp. damselae</name>
    <name type="common">Listonella damsela</name>
    <dbReference type="NCBI Taxonomy" id="85581"/>
    <lineage>
        <taxon>Bacteria</taxon>
        <taxon>Pseudomonadati</taxon>
        <taxon>Pseudomonadota</taxon>
        <taxon>Gammaproteobacteria</taxon>
        <taxon>Vibrionales</taxon>
        <taxon>Vibrionaceae</taxon>
        <taxon>Photobacterium</taxon>
    </lineage>
</organism>
<evidence type="ECO:0000313" key="2">
    <source>
        <dbReference type="Proteomes" id="UP000533429"/>
    </source>
</evidence>
<dbReference type="EMBL" id="JABXOR010000055">
    <property type="protein sequence ID" value="NVO98758.1"/>
    <property type="molecule type" value="Genomic_DNA"/>
</dbReference>
<accession>A0A850QTM0</accession>
<sequence length="37" mass="4221">MNKFNIENLNLFYGQNHALKNINLPIPNRQVTALIGP</sequence>